<keyword evidence="2" id="KW-1185">Reference proteome</keyword>
<name>A0AAI8YYY3_9PEZI</name>
<dbReference type="Proteomes" id="UP001296104">
    <property type="component" value="Unassembled WGS sequence"/>
</dbReference>
<dbReference type="InterPro" id="IPR053157">
    <property type="entry name" value="Sterol_Uptake_Regulator"/>
</dbReference>
<evidence type="ECO:0000313" key="2">
    <source>
        <dbReference type="Proteomes" id="UP001296104"/>
    </source>
</evidence>
<dbReference type="EMBL" id="CAVMBE010000025">
    <property type="protein sequence ID" value="CAK4014871.1"/>
    <property type="molecule type" value="Genomic_DNA"/>
</dbReference>
<dbReference type="PANTHER" id="PTHR47784:SF9">
    <property type="entry name" value="ZN(II)2CYS6 TRANSCRIPTION FACTOR (EUROFUNG)"/>
    <property type="match status" value="1"/>
</dbReference>
<dbReference type="PANTHER" id="PTHR47784">
    <property type="entry name" value="STEROL UPTAKE CONTROL PROTEIN 2"/>
    <property type="match status" value="1"/>
</dbReference>
<evidence type="ECO:0000313" key="1">
    <source>
        <dbReference type="EMBL" id="CAK4014871.1"/>
    </source>
</evidence>
<dbReference type="AlphaFoldDB" id="A0AAI8YYY3"/>
<protein>
    <submittedName>
        <fullName evidence="1">Uncharacterized protein</fullName>
    </submittedName>
</protein>
<sequence length="388" mass="44038">MSFGVSCDYDCESSALQVSCVSSFQLEKPEPLAQRPPPESPDSIDTLIDGMVNAPLYLHVDDGLEGPNVVYIDIPHLDLLRKFHDRSILTLGSADTSPVYRDVLTRTACRHSFVLHAVLRFALMHDRYLYDPIETKASAAESFHAYHAAALFSKRLAGPIEEEVKDSLWGCAALMGAMSFASIEATSPQETWPLKSPEITDLDWLKMSDGKKEVWRLVDPLRETSAFRPAVQVEHGKRQEGIPSRPMDPQLDKLFPFFTKLYNLDQPFADYENDPYHKAASILEKLIPLDCNHSTVMWFLSFLGHMDPEYRRLLEAKDPSALLLLAWWHAKMIPYNSWWVSRRGLLECQAICISLDKTLPPEHEMRRLLGFPRSASGLSRASFAEEWS</sequence>
<accession>A0AAI8YYY3</accession>
<comment type="caution">
    <text evidence="1">The sequence shown here is derived from an EMBL/GenBank/DDBJ whole genome shotgun (WGS) entry which is preliminary data.</text>
</comment>
<gene>
    <name evidence="1" type="ORF">LECACI_7A004547</name>
</gene>
<dbReference type="GO" id="GO:0001228">
    <property type="term" value="F:DNA-binding transcription activator activity, RNA polymerase II-specific"/>
    <property type="evidence" value="ECO:0007669"/>
    <property type="project" value="TreeGrafter"/>
</dbReference>
<organism evidence="1 2">
    <name type="scientific">Lecanosticta acicola</name>
    <dbReference type="NCBI Taxonomy" id="111012"/>
    <lineage>
        <taxon>Eukaryota</taxon>
        <taxon>Fungi</taxon>
        <taxon>Dikarya</taxon>
        <taxon>Ascomycota</taxon>
        <taxon>Pezizomycotina</taxon>
        <taxon>Dothideomycetes</taxon>
        <taxon>Dothideomycetidae</taxon>
        <taxon>Mycosphaerellales</taxon>
        <taxon>Mycosphaerellaceae</taxon>
        <taxon>Lecanosticta</taxon>
    </lineage>
</organism>
<proteinExistence type="predicted"/>
<reference evidence="1" key="1">
    <citation type="submission" date="2023-11" db="EMBL/GenBank/DDBJ databases">
        <authorList>
            <person name="Alioto T."/>
            <person name="Alioto T."/>
            <person name="Gomez Garrido J."/>
        </authorList>
    </citation>
    <scope>NUCLEOTIDE SEQUENCE</scope>
</reference>